<reference evidence="3 4" key="1">
    <citation type="journal article" date="2018" name="Arch. Microbiol.">
        <title>New insights into the metabolic potential of the phototrophic purple bacterium Rhodopila globiformis DSM 161(T) from its draft genome sequence and evidence for a vanadium-dependent nitrogenase.</title>
        <authorList>
            <person name="Imhoff J.F."/>
            <person name="Rahn T."/>
            <person name="Kunzel S."/>
            <person name="Neulinger S.C."/>
        </authorList>
    </citation>
    <scope>NUCLEOTIDE SEQUENCE [LARGE SCALE GENOMIC DNA]</scope>
    <source>
        <strain evidence="3 4">DSM 161</strain>
    </source>
</reference>
<dbReference type="CDD" id="cd16325">
    <property type="entry name" value="LolA"/>
    <property type="match status" value="1"/>
</dbReference>
<sequence>MIAMDDRVPCGNDPQGHATRRAAGTNRAVPWRPAARSRHGPPPVPACPGDRPVPRANRRQAGVRSRCPVVMVGAGPPSSPLADISTASLGWEACAHHDDEGTPPIRLTLPAVCYSHPVRLCDTDGPRGRPGCCPAPGGLRKHPAAGQAAAVPGAGRHLYSLRSTPLRHCSAVISRILASARCAAFAVILPVLLAACATPPRPQLTPADQAEVDRIAAYLNSIPRFEAHFIQYGSFGPDAGTVWLDRPAGHLRIDYTDAERRVMVIADGQVLVVDRSTGATTTMPVSRTPLGMLLTPTINLSGPITVASLARLPGMVQITLEKTGYASQGNLMLTFADRPLRLIAVAVTDAHGRTLTMRLSGIDTAPALTPALFQPPPGA</sequence>
<dbReference type="AlphaFoldDB" id="A0A2S6NP81"/>
<evidence type="ECO:0000313" key="3">
    <source>
        <dbReference type="EMBL" id="PPQ40183.1"/>
    </source>
</evidence>
<keyword evidence="4" id="KW-1185">Reference proteome</keyword>
<evidence type="ECO:0000313" key="4">
    <source>
        <dbReference type="Proteomes" id="UP000239724"/>
    </source>
</evidence>
<feature type="region of interest" description="Disordered" evidence="2">
    <location>
        <begin position="1"/>
        <end position="53"/>
    </location>
</feature>
<dbReference type="InterPro" id="IPR029046">
    <property type="entry name" value="LolA/LolB/LppX"/>
</dbReference>
<proteinExistence type="predicted"/>
<dbReference type="Pfam" id="PF03548">
    <property type="entry name" value="LolA"/>
    <property type="match status" value="1"/>
</dbReference>
<keyword evidence="1" id="KW-0732">Signal</keyword>
<dbReference type="Gene3D" id="2.50.20.10">
    <property type="entry name" value="Lipoprotein localisation LolA/LolB/LppX"/>
    <property type="match status" value="1"/>
</dbReference>
<dbReference type="EMBL" id="NHRY01000025">
    <property type="protein sequence ID" value="PPQ40183.1"/>
    <property type="molecule type" value="Genomic_DNA"/>
</dbReference>
<evidence type="ECO:0000256" key="2">
    <source>
        <dbReference type="SAM" id="MobiDB-lite"/>
    </source>
</evidence>
<organism evidence="3 4">
    <name type="scientific">Rhodopila globiformis</name>
    <name type="common">Rhodopseudomonas globiformis</name>
    <dbReference type="NCBI Taxonomy" id="1071"/>
    <lineage>
        <taxon>Bacteria</taxon>
        <taxon>Pseudomonadati</taxon>
        <taxon>Pseudomonadota</taxon>
        <taxon>Alphaproteobacteria</taxon>
        <taxon>Acetobacterales</taxon>
        <taxon>Acetobacteraceae</taxon>
        <taxon>Rhodopila</taxon>
    </lineage>
</organism>
<dbReference type="InterPro" id="IPR004564">
    <property type="entry name" value="OM_lipoprot_carrier_LolA-like"/>
</dbReference>
<comment type="caution">
    <text evidence="3">The sequence shown here is derived from an EMBL/GenBank/DDBJ whole genome shotgun (WGS) entry which is preliminary data.</text>
</comment>
<evidence type="ECO:0000256" key="1">
    <source>
        <dbReference type="ARBA" id="ARBA00022729"/>
    </source>
</evidence>
<dbReference type="SUPFAM" id="SSF89392">
    <property type="entry name" value="Prokaryotic lipoproteins and lipoprotein localization factors"/>
    <property type="match status" value="1"/>
</dbReference>
<gene>
    <name evidence="3" type="ORF">CCS01_00510</name>
</gene>
<accession>A0A2S6NP81</accession>
<protein>
    <recommendedName>
        <fullName evidence="5">Outer membrane lipoprotein carrier protein LolA</fullName>
    </recommendedName>
</protein>
<name>A0A2S6NP81_RHOGL</name>
<dbReference type="Proteomes" id="UP000239724">
    <property type="component" value="Unassembled WGS sequence"/>
</dbReference>
<evidence type="ECO:0008006" key="5">
    <source>
        <dbReference type="Google" id="ProtNLM"/>
    </source>
</evidence>